<organism evidence="10 11">
    <name type="scientific">Blastocystis sp. subtype 1 (strain ATCC 50177 / NandII)</name>
    <dbReference type="NCBI Taxonomy" id="478820"/>
    <lineage>
        <taxon>Eukaryota</taxon>
        <taxon>Sar</taxon>
        <taxon>Stramenopiles</taxon>
        <taxon>Bigyra</taxon>
        <taxon>Opalozoa</taxon>
        <taxon>Opalinata</taxon>
        <taxon>Blastocystidae</taxon>
        <taxon>Blastocystis</taxon>
    </lineage>
</organism>
<evidence type="ECO:0000256" key="4">
    <source>
        <dbReference type="ARBA" id="ARBA00014872"/>
    </source>
</evidence>
<keyword evidence="8" id="KW-0804">Transcription</keyword>
<evidence type="ECO:0000256" key="2">
    <source>
        <dbReference type="ARBA" id="ARBA00004496"/>
    </source>
</evidence>
<sequence length="408" mass="45243">MNKEEHESWERIVLEVLQRDDLSIEQLSVVIEVGIAPSDLLSVIFCFYILLRDNVLCLSSRLRALLALSTIAEQNHDISPYLYDLVGNIYDGSTNTIERTVCSWILAGSIQNHKSLTVADIEKGTEEDAPSIHTVDSKQLYSPLAVFAGVDDTPSLLLSDTYPSSNQDLEFTIHAIASQAMDALLPAPVFDRPSLQITPSTEDFEFLSPLHSSASFLYHPIHKNDSERLRKIITQSASQPLSEPEVQLLSGSIDEYKRAVQSIVDGNSVITSSRLRGIMQFNPMIALDIIRAYLSTQRKQQILDIVFQTPISVSLLHIVSQLLGNASIPKSYFQNFIAAALKSLESMKDASQRTHLVQCFSFFLAGLYKRRVVDVQNVNSACVKLKESFGSVAEVACLSTLLATGYLD</sequence>
<comment type="caution">
    <text evidence="10">The sequence shown here is derived from an EMBL/GenBank/DDBJ whole genome shotgun (WGS) entry which is preliminary data.</text>
</comment>
<keyword evidence="11" id="KW-1185">Reference proteome</keyword>
<evidence type="ECO:0000256" key="3">
    <source>
        <dbReference type="ARBA" id="ARBA00008030"/>
    </source>
</evidence>
<dbReference type="AlphaFoldDB" id="A0A196S738"/>
<comment type="similarity">
    <text evidence="3">Belongs to the CNOT11 family.</text>
</comment>
<protein>
    <recommendedName>
        <fullName evidence="4">CCR4-NOT transcription complex subunit 11</fullName>
    </recommendedName>
</protein>
<evidence type="ECO:0000256" key="7">
    <source>
        <dbReference type="ARBA" id="ARBA00023158"/>
    </source>
</evidence>
<proteinExistence type="inferred from homology"/>
<dbReference type="PANTHER" id="PTHR15975">
    <property type="entry name" value="CCR4-NOT TRANSCRIPTION COMPLEX SUBUNIT 11"/>
    <property type="match status" value="1"/>
</dbReference>
<keyword evidence="5" id="KW-0963">Cytoplasm</keyword>
<keyword evidence="9" id="KW-0539">Nucleus</keyword>
<dbReference type="STRING" id="478820.A0A196S738"/>
<dbReference type="EMBL" id="LXWW01000506">
    <property type="protein sequence ID" value="OAO12870.1"/>
    <property type="molecule type" value="Genomic_DNA"/>
</dbReference>
<gene>
    <name evidence="10" type="ORF">AV274_5470</name>
</gene>
<evidence type="ECO:0000256" key="1">
    <source>
        <dbReference type="ARBA" id="ARBA00004123"/>
    </source>
</evidence>
<dbReference type="PANTHER" id="PTHR15975:SF0">
    <property type="entry name" value="CCR4-NOT TRANSCRIPTION COMPLEX SUBUNIT 11"/>
    <property type="match status" value="1"/>
</dbReference>
<dbReference type="GO" id="GO:0005634">
    <property type="term" value="C:nucleus"/>
    <property type="evidence" value="ECO:0007669"/>
    <property type="project" value="UniProtKB-SubCell"/>
</dbReference>
<name>A0A196S738_BLAHN</name>
<dbReference type="GO" id="GO:0030014">
    <property type="term" value="C:CCR4-NOT complex"/>
    <property type="evidence" value="ECO:0007669"/>
    <property type="project" value="InterPro"/>
</dbReference>
<evidence type="ECO:0000256" key="8">
    <source>
        <dbReference type="ARBA" id="ARBA00023163"/>
    </source>
</evidence>
<evidence type="ECO:0000256" key="6">
    <source>
        <dbReference type="ARBA" id="ARBA00023015"/>
    </source>
</evidence>
<dbReference type="GO" id="GO:0031047">
    <property type="term" value="P:regulatory ncRNA-mediated gene silencing"/>
    <property type="evidence" value="ECO:0007669"/>
    <property type="project" value="UniProtKB-KW"/>
</dbReference>
<evidence type="ECO:0000313" key="11">
    <source>
        <dbReference type="Proteomes" id="UP000078348"/>
    </source>
</evidence>
<evidence type="ECO:0000313" key="10">
    <source>
        <dbReference type="EMBL" id="OAO12870.1"/>
    </source>
</evidence>
<evidence type="ECO:0000256" key="5">
    <source>
        <dbReference type="ARBA" id="ARBA00022490"/>
    </source>
</evidence>
<keyword evidence="7" id="KW-0943">RNA-mediated gene silencing</keyword>
<dbReference type="GO" id="GO:0005737">
    <property type="term" value="C:cytoplasm"/>
    <property type="evidence" value="ECO:0007669"/>
    <property type="project" value="UniProtKB-SubCell"/>
</dbReference>
<reference evidence="10 11" key="1">
    <citation type="submission" date="2016-05" db="EMBL/GenBank/DDBJ databases">
        <title>Nuclear genome of Blastocystis sp. subtype 1 NandII.</title>
        <authorList>
            <person name="Gentekaki E."/>
            <person name="Curtis B."/>
            <person name="Stairs C."/>
            <person name="Eme L."/>
            <person name="Herman E."/>
            <person name="Klimes V."/>
            <person name="Arias M.C."/>
            <person name="Elias M."/>
            <person name="Hilliou F."/>
            <person name="Klute M."/>
            <person name="Malik S.-B."/>
            <person name="Pightling A."/>
            <person name="Rachubinski R."/>
            <person name="Salas D."/>
            <person name="Schlacht A."/>
            <person name="Suga H."/>
            <person name="Archibald J."/>
            <person name="Ball S.G."/>
            <person name="Clark G."/>
            <person name="Dacks J."/>
            <person name="Van Der Giezen M."/>
            <person name="Tsaousis A."/>
            <person name="Roger A."/>
        </authorList>
    </citation>
    <scope>NUCLEOTIDE SEQUENCE [LARGE SCALE GENOMIC DNA]</scope>
    <source>
        <strain evidence="11">ATCC 50177 / NandII</strain>
    </source>
</reference>
<accession>A0A196S738</accession>
<keyword evidence="6" id="KW-0805">Transcription regulation</keyword>
<dbReference type="Pfam" id="PF10155">
    <property type="entry name" value="CNOT11"/>
    <property type="match status" value="1"/>
</dbReference>
<evidence type="ECO:0000256" key="9">
    <source>
        <dbReference type="ARBA" id="ARBA00023242"/>
    </source>
</evidence>
<dbReference type="Proteomes" id="UP000078348">
    <property type="component" value="Unassembled WGS sequence"/>
</dbReference>
<comment type="subcellular location">
    <subcellularLocation>
        <location evidence="2">Cytoplasm</location>
    </subcellularLocation>
    <subcellularLocation>
        <location evidence="1">Nucleus</location>
    </subcellularLocation>
</comment>
<dbReference type="OrthoDB" id="10265389at2759"/>
<dbReference type="InterPro" id="IPR019312">
    <property type="entry name" value="CNOT11"/>
</dbReference>